<organism evidence="1 2">
    <name type="scientific">Mediterraneibacter butyricigenes</name>
    <dbReference type="NCBI Taxonomy" id="2316025"/>
    <lineage>
        <taxon>Bacteria</taxon>
        <taxon>Bacillati</taxon>
        <taxon>Bacillota</taxon>
        <taxon>Clostridia</taxon>
        <taxon>Lachnospirales</taxon>
        <taxon>Lachnospiraceae</taxon>
        <taxon>Mediterraneibacter</taxon>
    </lineage>
</organism>
<dbReference type="EMBL" id="BHGK01000001">
    <property type="protein sequence ID" value="GCA68015.1"/>
    <property type="molecule type" value="Genomic_DNA"/>
</dbReference>
<dbReference type="AlphaFoldDB" id="A0A391P368"/>
<keyword evidence="2" id="KW-1185">Reference proteome</keyword>
<name>A0A391P368_9FIRM</name>
<evidence type="ECO:0000313" key="1">
    <source>
        <dbReference type="EMBL" id="GCA68015.1"/>
    </source>
</evidence>
<accession>A0A391P368</accession>
<dbReference type="Proteomes" id="UP000265643">
    <property type="component" value="Unassembled WGS sequence"/>
</dbReference>
<comment type="caution">
    <text evidence="1">The sequence shown here is derived from an EMBL/GenBank/DDBJ whole genome shotgun (WGS) entry which is preliminary data.</text>
</comment>
<evidence type="ECO:0000313" key="2">
    <source>
        <dbReference type="Proteomes" id="UP000265643"/>
    </source>
</evidence>
<proteinExistence type="predicted"/>
<protein>
    <submittedName>
        <fullName evidence="1">Uncharacterized protein</fullName>
    </submittedName>
</protein>
<reference evidence="2" key="1">
    <citation type="submission" date="2018-09" db="EMBL/GenBank/DDBJ databases">
        <title>Draft Genome Sequence of Mediterraneibacter sp. KCTC 15684.</title>
        <authorList>
            <person name="Kim J.S."/>
            <person name="Han K.I."/>
            <person name="Suh M.K."/>
            <person name="Lee K.C."/>
            <person name="Eom M.K."/>
            <person name="Lee J.H."/>
            <person name="Park S.H."/>
            <person name="Kang S.W."/>
            <person name="Park J.E."/>
            <person name="Oh B.S."/>
            <person name="Yu S.Y."/>
            <person name="Choi S.H."/>
            <person name="Lee D.H."/>
            <person name="Yoon H."/>
            <person name="Kim B."/>
            <person name="Yang S.J."/>
            <person name="Lee J.S."/>
        </authorList>
    </citation>
    <scope>NUCLEOTIDE SEQUENCE [LARGE SCALE GENOMIC DNA]</scope>
    <source>
        <strain evidence="2">KCTC 15684</strain>
    </source>
</reference>
<dbReference type="RefSeq" id="WP_156085444.1">
    <property type="nucleotide sequence ID" value="NZ_BHGK01000001.1"/>
</dbReference>
<gene>
    <name evidence="1" type="ORF">KGMB01110_24510</name>
</gene>
<sequence>MSNSDIQENRDHLEQVEELQRLLACYQVASRDDKNVVWAALNKYMPYVN</sequence>